<evidence type="ECO:0000313" key="1">
    <source>
        <dbReference type="EMBL" id="CAJ0966990.1"/>
    </source>
</evidence>
<accession>A0ABN9MJU5</accession>
<reference evidence="1" key="1">
    <citation type="submission" date="2023-07" db="EMBL/GenBank/DDBJ databases">
        <authorList>
            <person name="Stuckert A."/>
        </authorList>
    </citation>
    <scope>NUCLEOTIDE SEQUENCE</scope>
</reference>
<comment type="caution">
    <text evidence="1">The sequence shown here is derived from an EMBL/GenBank/DDBJ whole genome shotgun (WGS) entry which is preliminary data.</text>
</comment>
<protein>
    <recommendedName>
        <fullName evidence="3">GIY-YIG homing endonuclease</fullName>
    </recommendedName>
</protein>
<dbReference type="EMBL" id="CAUEEQ010077952">
    <property type="protein sequence ID" value="CAJ0966990.1"/>
    <property type="molecule type" value="Genomic_DNA"/>
</dbReference>
<proteinExistence type="predicted"/>
<dbReference type="Proteomes" id="UP001176940">
    <property type="component" value="Unassembled WGS sequence"/>
</dbReference>
<evidence type="ECO:0008006" key="3">
    <source>
        <dbReference type="Google" id="ProtNLM"/>
    </source>
</evidence>
<sequence length="115" mass="13092">MTGTFPCLQFHQCNNVLKGDMIHHPYSGRQYPIKDFFTCDTSYVIKCPCGLLYVGETTQAIKDRILSTDKSTIRCKNLLLPIPYHFATAGHNVSQLRLQVIGWISNMRQALLTPF</sequence>
<organism evidence="1 2">
    <name type="scientific">Ranitomeya imitator</name>
    <name type="common">mimic poison frog</name>
    <dbReference type="NCBI Taxonomy" id="111125"/>
    <lineage>
        <taxon>Eukaryota</taxon>
        <taxon>Metazoa</taxon>
        <taxon>Chordata</taxon>
        <taxon>Craniata</taxon>
        <taxon>Vertebrata</taxon>
        <taxon>Euteleostomi</taxon>
        <taxon>Amphibia</taxon>
        <taxon>Batrachia</taxon>
        <taxon>Anura</taxon>
        <taxon>Neobatrachia</taxon>
        <taxon>Hyloidea</taxon>
        <taxon>Dendrobatidae</taxon>
        <taxon>Dendrobatinae</taxon>
        <taxon>Ranitomeya</taxon>
    </lineage>
</organism>
<evidence type="ECO:0000313" key="2">
    <source>
        <dbReference type="Proteomes" id="UP001176940"/>
    </source>
</evidence>
<keyword evidence="2" id="KW-1185">Reference proteome</keyword>
<gene>
    <name evidence="1" type="ORF">RIMI_LOCUS21863541</name>
</gene>
<name>A0ABN9MJU5_9NEOB</name>